<keyword evidence="1" id="KW-1133">Transmembrane helix</keyword>
<accession>A0ABU7C3H4</accession>
<name>A0ABU7C3H4_9TELE</name>
<keyword evidence="1" id="KW-0472">Membrane</keyword>
<sequence length="119" mass="13632">MSVTLEQCMILREQHTLSQQHFSSALDSMRRSGCLIKHTCLLLLLIFLITAYFFLFYLHFQLSLSVFLSFNFLSSCSVFLFLSHLFHTCTPTLFLLQVSSVLGADAGLLCPLRVLCFWV</sequence>
<protein>
    <submittedName>
        <fullName evidence="2">Uncharacterized protein</fullName>
    </submittedName>
</protein>
<keyword evidence="3" id="KW-1185">Reference proteome</keyword>
<dbReference type="EMBL" id="JAHUTI010074759">
    <property type="protein sequence ID" value="MED6256409.1"/>
    <property type="molecule type" value="Genomic_DNA"/>
</dbReference>
<feature type="transmembrane region" description="Helical" evidence="1">
    <location>
        <begin position="39"/>
        <end position="60"/>
    </location>
</feature>
<organism evidence="2 3">
    <name type="scientific">Ataeniobius toweri</name>
    <dbReference type="NCBI Taxonomy" id="208326"/>
    <lineage>
        <taxon>Eukaryota</taxon>
        <taxon>Metazoa</taxon>
        <taxon>Chordata</taxon>
        <taxon>Craniata</taxon>
        <taxon>Vertebrata</taxon>
        <taxon>Euteleostomi</taxon>
        <taxon>Actinopterygii</taxon>
        <taxon>Neopterygii</taxon>
        <taxon>Teleostei</taxon>
        <taxon>Neoteleostei</taxon>
        <taxon>Acanthomorphata</taxon>
        <taxon>Ovalentaria</taxon>
        <taxon>Atherinomorphae</taxon>
        <taxon>Cyprinodontiformes</taxon>
        <taxon>Goodeidae</taxon>
        <taxon>Ataeniobius</taxon>
    </lineage>
</organism>
<gene>
    <name evidence="2" type="ORF">ATANTOWER_025526</name>
</gene>
<feature type="transmembrane region" description="Helical" evidence="1">
    <location>
        <begin position="93"/>
        <end position="114"/>
    </location>
</feature>
<comment type="caution">
    <text evidence="2">The sequence shown here is derived from an EMBL/GenBank/DDBJ whole genome shotgun (WGS) entry which is preliminary data.</text>
</comment>
<evidence type="ECO:0000313" key="3">
    <source>
        <dbReference type="Proteomes" id="UP001345963"/>
    </source>
</evidence>
<reference evidence="2 3" key="1">
    <citation type="submission" date="2021-07" db="EMBL/GenBank/DDBJ databases">
        <authorList>
            <person name="Palmer J.M."/>
        </authorList>
    </citation>
    <scope>NUCLEOTIDE SEQUENCE [LARGE SCALE GENOMIC DNA]</scope>
    <source>
        <strain evidence="2 3">AT_MEX2019</strain>
        <tissue evidence="2">Muscle</tissue>
    </source>
</reference>
<evidence type="ECO:0000313" key="2">
    <source>
        <dbReference type="EMBL" id="MED6256409.1"/>
    </source>
</evidence>
<proteinExistence type="predicted"/>
<keyword evidence="1" id="KW-0812">Transmembrane</keyword>
<dbReference type="Proteomes" id="UP001345963">
    <property type="component" value="Unassembled WGS sequence"/>
</dbReference>
<evidence type="ECO:0000256" key="1">
    <source>
        <dbReference type="SAM" id="Phobius"/>
    </source>
</evidence>
<feature type="transmembrane region" description="Helical" evidence="1">
    <location>
        <begin position="66"/>
        <end position="86"/>
    </location>
</feature>